<keyword evidence="2" id="KW-0804">Transcription</keyword>
<dbReference type="InterPro" id="IPR005202">
    <property type="entry name" value="TF_GRAS"/>
</dbReference>
<proteinExistence type="predicted"/>
<reference evidence="4" key="1">
    <citation type="submission" date="2020-06" db="EMBL/GenBank/DDBJ databases">
        <title>WGS assembly of Ceratodon purpureus strain R40.</title>
        <authorList>
            <person name="Carey S.B."/>
            <person name="Jenkins J."/>
            <person name="Shu S."/>
            <person name="Lovell J.T."/>
            <person name="Sreedasyam A."/>
            <person name="Maumus F."/>
            <person name="Tiley G.P."/>
            <person name="Fernandez-Pozo N."/>
            <person name="Barry K."/>
            <person name="Chen C."/>
            <person name="Wang M."/>
            <person name="Lipzen A."/>
            <person name="Daum C."/>
            <person name="Saski C.A."/>
            <person name="Payton A.C."/>
            <person name="Mcbreen J.C."/>
            <person name="Conrad R.E."/>
            <person name="Kollar L.M."/>
            <person name="Olsson S."/>
            <person name="Huttunen S."/>
            <person name="Landis J.B."/>
            <person name="Wickett N.J."/>
            <person name="Johnson M.G."/>
            <person name="Rensing S.A."/>
            <person name="Grimwood J."/>
            <person name="Schmutz J."/>
            <person name="Mcdaniel S.F."/>
        </authorList>
    </citation>
    <scope>NUCLEOTIDE SEQUENCE</scope>
    <source>
        <strain evidence="4">R40</strain>
    </source>
</reference>
<feature type="region of interest" description="Disordered" evidence="3">
    <location>
        <begin position="283"/>
        <end position="305"/>
    </location>
</feature>
<evidence type="ECO:0000313" key="4">
    <source>
        <dbReference type="EMBL" id="KAG0566949.1"/>
    </source>
</evidence>
<feature type="region of interest" description="Disordered" evidence="3">
    <location>
        <begin position="107"/>
        <end position="155"/>
    </location>
</feature>
<dbReference type="Pfam" id="PF03514">
    <property type="entry name" value="GRAS"/>
    <property type="match status" value="1"/>
</dbReference>
<dbReference type="AlphaFoldDB" id="A0A8T0H9V3"/>
<organism evidence="4 5">
    <name type="scientific">Ceratodon purpureus</name>
    <name type="common">Fire moss</name>
    <name type="synonym">Dicranum purpureum</name>
    <dbReference type="NCBI Taxonomy" id="3225"/>
    <lineage>
        <taxon>Eukaryota</taxon>
        <taxon>Viridiplantae</taxon>
        <taxon>Streptophyta</taxon>
        <taxon>Embryophyta</taxon>
        <taxon>Bryophyta</taxon>
        <taxon>Bryophytina</taxon>
        <taxon>Bryopsida</taxon>
        <taxon>Dicranidae</taxon>
        <taxon>Pseudoditrichales</taxon>
        <taxon>Ditrichaceae</taxon>
        <taxon>Ceratodon</taxon>
    </lineage>
</organism>
<gene>
    <name evidence="4" type="ORF">KC19_7G099200</name>
</gene>
<dbReference type="PROSITE" id="PS50985">
    <property type="entry name" value="GRAS"/>
    <property type="match status" value="1"/>
</dbReference>
<name>A0A8T0H9V3_CERPU</name>
<keyword evidence="1" id="KW-0805">Transcription regulation</keyword>
<evidence type="ECO:0000256" key="1">
    <source>
        <dbReference type="ARBA" id="ARBA00023015"/>
    </source>
</evidence>
<feature type="region of interest" description="Disordered" evidence="3">
    <location>
        <begin position="1"/>
        <end position="21"/>
    </location>
</feature>
<comment type="caution">
    <text evidence="4">The sequence shown here is derived from an EMBL/GenBank/DDBJ whole genome shotgun (WGS) entry which is preliminary data.</text>
</comment>
<feature type="compositionally biased region" description="Low complexity" evidence="3">
    <location>
        <begin position="122"/>
        <end position="145"/>
    </location>
</feature>
<evidence type="ECO:0000256" key="3">
    <source>
        <dbReference type="SAM" id="MobiDB-lite"/>
    </source>
</evidence>
<evidence type="ECO:0000256" key="2">
    <source>
        <dbReference type="ARBA" id="ARBA00023163"/>
    </source>
</evidence>
<protein>
    <submittedName>
        <fullName evidence="4">Uncharacterized protein</fullName>
    </submittedName>
</protein>
<accession>A0A8T0H9V3</accession>
<dbReference type="EMBL" id="CM026428">
    <property type="protein sequence ID" value="KAG0566949.1"/>
    <property type="molecule type" value="Genomic_DNA"/>
</dbReference>
<dbReference type="PANTHER" id="PTHR31636">
    <property type="entry name" value="OSJNBA0084A10.13 PROTEIN-RELATED"/>
    <property type="match status" value="1"/>
</dbReference>
<sequence>MAGTGQQSDGSVERGGSKGSSSLEKLLQQAWINSQIPKVQRRSISAPIVDVSVEKRAFSQPSAELLWGVVSGRAGDVDELAKTYFHKSRSETSAELLEKLAQPQLESFSDKTEVPQSSSWNSSMTSRGGSAGGSSDKSSSQDSRSPTYCAGESLLSDVQTPTTEGLFDGVDFDGVGSGYADLAAQSEPLANFFDDLLTDENLEGEKSLLQQTSAYHAMAKEIAELLDPNAATVDSGESEVVEGSQESYWANTEFSQLEDICEVEKSSAYQAMAKEIADLLSSEGNAESGEVSNDENSTSGDFWPTEDQTTLRLMEGYTRMLSKHIMDVNGVSSSDDVDYKSWITESDELIMDIDGAWAAYLEGLLAKASNSRSILDGSLLPCGKALALDFSQSCAVFPPCTSMTELLYRCALAVSQSNPRTARDYLAELRSRTSPHGDYMQRMGHYFLEALVAKLSGTGEELYTVITNNFPSASTMLKAFRQYVDYCPYIKISHFFSMKTILDAFEGAAHVHVIHYGILYGVEWPSLIQHLAMRPGGPPQFRMTGVDYPSPGDDPCRKIHETGRRLAEFAKRWGVPFEYHALAGEWESFTAKDFNLRDDEVLAVTSVKVHHISDESVVGASPRELLMRRIRSLNPKVFIFYVDNAACNAPLFMTRFRESVKLYTAMFNGFELSMPPDDPERVILEREMLGREILNVVACDGKARVERQEPYKQWKNRLLRAGFQQLVPKEIIYSKIKAMMNTFHKDYGVGRDEGWILLGIKNQVVKAFSAWEPKPVLGLIAS</sequence>
<evidence type="ECO:0000313" key="5">
    <source>
        <dbReference type="Proteomes" id="UP000822688"/>
    </source>
</evidence>
<keyword evidence="5" id="KW-1185">Reference proteome</keyword>
<dbReference type="Proteomes" id="UP000822688">
    <property type="component" value="Chromosome 7"/>
</dbReference>
<feature type="compositionally biased region" description="Polar residues" evidence="3">
    <location>
        <begin position="1"/>
        <end position="10"/>
    </location>
</feature>